<dbReference type="PATRIC" id="fig|1139996.3.peg.1304"/>
<dbReference type="PRINTS" id="PR00032">
    <property type="entry name" value="HTHARAC"/>
</dbReference>
<dbReference type="HOGENOM" id="CLU_000445_88_3_9"/>
<dbReference type="Pfam" id="PF02311">
    <property type="entry name" value="AraC_binding"/>
    <property type="match status" value="1"/>
</dbReference>
<dbReference type="RefSeq" id="WP_016175118.1">
    <property type="nucleotide sequence ID" value="NZ_KE136389.1"/>
</dbReference>
<evidence type="ECO:0000256" key="3">
    <source>
        <dbReference type="ARBA" id="ARBA00023163"/>
    </source>
</evidence>
<evidence type="ECO:0000256" key="2">
    <source>
        <dbReference type="ARBA" id="ARBA00023125"/>
    </source>
</evidence>
<dbReference type="InterPro" id="IPR018062">
    <property type="entry name" value="HTH_AraC-typ_CS"/>
</dbReference>
<dbReference type="Proteomes" id="UP000014136">
    <property type="component" value="Unassembled WGS sequence"/>
</dbReference>
<dbReference type="SMART" id="SM00342">
    <property type="entry name" value="HTH_ARAC"/>
    <property type="match status" value="1"/>
</dbReference>
<accession>S0J913</accession>
<sequence length="295" mass="34459">MNKQHEKNKYNDPHFPFEIYRTDITGTFPEGHGFNDLHWHEELQFTLIKSGEVCIQINGEEIVLQENDGIFINSGVIHQMIAIGTGSSYHSITFPQSFLGFFSNSRLEINYVNPYTEQLVLPYIILTSNVTWQKNALTNLWEIEKIYLDTSEQKVAWQYQIATLIVQTWLTIIQSLEFITKKGISQKSYLHFERIQTMLRFIHENYAESISLADIAQSASISSSECTRTFKKFTHTTPYKYLINYRIKRSLDLLLMATSPISEIALNVGFNQTSHFIKEFKKQFGYPPKQYKDFY</sequence>
<evidence type="ECO:0000256" key="1">
    <source>
        <dbReference type="ARBA" id="ARBA00023015"/>
    </source>
</evidence>
<evidence type="ECO:0000259" key="4">
    <source>
        <dbReference type="PROSITE" id="PS01124"/>
    </source>
</evidence>
<dbReference type="Gene3D" id="2.60.120.10">
    <property type="entry name" value="Jelly Rolls"/>
    <property type="match status" value="1"/>
</dbReference>
<protein>
    <recommendedName>
        <fullName evidence="4">HTH araC/xylS-type domain-containing protein</fullName>
    </recommendedName>
</protein>
<dbReference type="InterPro" id="IPR014710">
    <property type="entry name" value="RmlC-like_jellyroll"/>
</dbReference>
<dbReference type="SUPFAM" id="SSF46689">
    <property type="entry name" value="Homeodomain-like"/>
    <property type="match status" value="2"/>
</dbReference>
<dbReference type="PANTHER" id="PTHR43280">
    <property type="entry name" value="ARAC-FAMILY TRANSCRIPTIONAL REGULATOR"/>
    <property type="match status" value="1"/>
</dbReference>
<dbReference type="InterPro" id="IPR018060">
    <property type="entry name" value="HTH_AraC"/>
</dbReference>
<evidence type="ECO:0000313" key="5">
    <source>
        <dbReference type="EMBL" id="EOT29369.1"/>
    </source>
</evidence>
<proteinExistence type="predicted"/>
<gene>
    <name evidence="5" type="ORF">OMQ_01321</name>
</gene>
<dbReference type="InterPro" id="IPR020449">
    <property type="entry name" value="Tscrpt_reg_AraC-type_HTH"/>
</dbReference>
<dbReference type="OrthoDB" id="9813413at2"/>
<reference evidence="5 6" key="1">
    <citation type="submission" date="2013-03" db="EMBL/GenBank/DDBJ databases">
        <title>The Genome Sequence of Enterococcus saccharolyticus ATCC_43076 (Illumina only assembly).</title>
        <authorList>
            <consortium name="The Broad Institute Genomics Platform"/>
            <consortium name="The Broad Institute Genome Sequencing Center for Infectious Disease"/>
            <person name="Earl A."/>
            <person name="Russ C."/>
            <person name="Gilmore M."/>
            <person name="Surin D."/>
            <person name="Walker B."/>
            <person name="Young S."/>
            <person name="Zeng Q."/>
            <person name="Gargeya S."/>
            <person name="Fitzgerald M."/>
            <person name="Haas B."/>
            <person name="Abouelleil A."/>
            <person name="Allen A.W."/>
            <person name="Alvarado L."/>
            <person name="Arachchi H.M."/>
            <person name="Berlin A.M."/>
            <person name="Chapman S.B."/>
            <person name="Gainer-Dewar J."/>
            <person name="Goldberg J."/>
            <person name="Griggs A."/>
            <person name="Gujja S."/>
            <person name="Hansen M."/>
            <person name="Howarth C."/>
            <person name="Imamovic A."/>
            <person name="Ireland A."/>
            <person name="Larimer J."/>
            <person name="McCowan C."/>
            <person name="Murphy C."/>
            <person name="Pearson M."/>
            <person name="Poon T.W."/>
            <person name="Priest M."/>
            <person name="Roberts A."/>
            <person name="Saif S."/>
            <person name="Shea T."/>
            <person name="Sisk P."/>
            <person name="Sykes S."/>
            <person name="Wortman J."/>
            <person name="Nusbaum C."/>
            <person name="Birren B."/>
        </authorList>
    </citation>
    <scope>NUCLEOTIDE SEQUENCE [LARGE SCALE GENOMIC DNA]</scope>
    <source>
        <strain evidence="5 6">ATCC 43076</strain>
    </source>
</reference>
<evidence type="ECO:0000313" key="6">
    <source>
        <dbReference type="Proteomes" id="UP000014136"/>
    </source>
</evidence>
<dbReference type="GO" id="GO:0003700">
    <property type="term" value="F:DNA-binding transcription factor activity"/>
    <property type="evidence" value="ECO:0007669"/>
    <property type="project" value="InterPro"/>
</dbReference>
<dbReference type="CDD" id="cd02209">
    <property type="entry name" value="cupin_XRE_C"/>
    <property type="match status" value="1"/>
</dbReference>
<dbReference type="Pfam" id="PF12833">
    <property type="entry name" value="HTH_18"/>
    <property type="match status" value="1"/>
</dbReference>
<dbReference type="InterPro" id="IPR003313">
    <property type="entry name" value="AraC-bd"/>
</dbReference>
<dbReference type="InterPro" id="IPR037923">
    <property type="entry name" value="HTH-like"/>
</dbReference>
<keyword evidence="3" id="KW-0804">Transcription</keyword>
<keyword evidence="2" id="KW-0238">DNA-binding</keyword>
<name>S0J913_9ENTE</name>
<dbReference type="eggNOG" id="COG2207">
    <property type="taxonomic scope" value="Bacteria"/>
</dbReference>
<organism evidence="5 6">
    <name type="scientific">Enterococcus saccharolyticus subsp. saccharolyticus ATCC 43076</name>
    <dbReference type="NCBI Taxonomy" id="1139996"/>
    <lineage>
        <taxon>Bacteria</taxon>
        <taxon>Bacillati</taxon>
        <taxon>Bacillota</taxon>
        <taxon>Bacilli</taxon>
        <taxon>Lactobacillales</taxon>
        <taxon>Enterococcaceae</taxon>
        <taxon>Enterococcus</taxon>
    </lineage>
</organism>
<dbReference type="STRING" id="41997.RV16_GL000247"/>
<dbReference type="SUPFAM" id="SSF51215">
    <property type="entry name" value="Regulatory protein AraC"/>
    <property type="match status" value="1"/>
</dbReference>
<comment type="caution">
    <text evidence="5">The sequence shown here is derived from an EMBL/GenBank/DDBJ whole genome shotgun (WGS) entry which is preliminary data.</text>
</comment>
<dbReference type="Gene3D" id="1.10.10.60">
    <property type="entry name" value="Homeodomain-like"/>
    <property type="match status" value="2"/>
</dbReference>
<dbReference type="GO" id="GO:0043565">
    <property type="term" value="F:sequence-specific DNA binding"/>
    <property type="evidence" value="ECO:0007669"/>
    <property type="project" value="InterPro"/>
</dbReference>
<dbReference type="EMBL" id="AHYT01000004">
    <property type="protein sequence ID" value="EOT29369.1"/>
    <property type="molecule type" value="Genomic_DNA"/>
</dbReference>
<keyword evidence="6" id="KW-1185">Reference proteome</keyword>
<keyword evidence="1" id="KW-0805">Transcription regulation</keyword>
<dbReference type="AlphaFoldDB" id="S0J913"/>
<dbReference type="PROSITE" id="PS01124">
    <property type="entry name" value="HTH_ARAC_FAMILY_2"/>
    <property type="match status" value="1"/>
</dbReference>
<feature type="domain" description="HTH araC/xylS-type" evidence="4">
    <location>
        <begin position="196"/>
        <end position="294"/>
    </location>
</feature>
<dbReference type="PANTHER" id="PTHR43280:SF28">
    <property type="entry name" value="HTH-TYPE TRANSCRIPTIONAL ACTIVATOR RHAS"/>
    <property type="match status" value="1"/>
</dbReference>
<dbReference type="PROSITE" id="PS00041">
    <property type="entry name" value="HTH_ARAC_FAMILY_1"/>
    <property type="match status" value="1"/>
</dbReference>
<dbReference type="InterPro" id="IPR009057">
    <property type="entry name" value="Homeodomain-like_sf"/>
</dbReference>